<gene>
    <name evidence="2" type="ORF">Nepgr_026976</name>
</gene>
<organism evidence="2 3">
    <name type="scientific">Nepenthes gracilis</name>
    <name type="common">Slender pitcher plant</name>
    <dbReference type="NCBI Taxonomy" id="150966"/>
    <lineage>
        <taxon>Eukaryota</taxon>
        <taxon>Viridiplantae</taxon>
        <taxon>Streptophyta</taxon>
        <taxon>Embryophyta</taxon>
        <taxon>Tracheophyta</taxon>
        <taxon>Spermatophyta</taxon>
        <taxon>Magnoliopsida</taxon>
        <taxon>eudicotyledons</taxon>
        <taxon>Gunneridae</taxon>
        <taxon>Pentapetalae</taxon>
        <taxon>Caryophyllales</taxon>
        <taxon>Nepenthaceae</taxon>
        <taxon>Nepenthes</taxon>
    </lineage>
</organism>
<dbReference type="AlphaFoldDB" id="A0AAD3T9L8"/>
<dbReference type="Proteomes" id="UP001279734">
    <property type="component" value="Unassembled WGS sequence"/>
</dbReference>
<reference evidence="2" key="1">
    <citation type="submission" date="2023-05" db="EMBL/GenBank/DDBJ databases">
        <title>Nepenthes gracilis genome sequencing.</title>
        <authorList>
            <person name="Fukushima K."/>
        </authorList>
    </citation>
    <scope>NUCLEOTIDE SEQUENCE</scope>
    <source>
        <strain evidence="2">SING2019-196</strain>
    </source>
</reference>
<dbReference type="EMBL" id="BSYO01000029">
    <property type="protein sequence ID" value="GMH25133.1"/>
    <property type="molecule type" value="Genomic_DNA"/>
</dbReference>
<evidence type="ECO:0000313" key="2">
    <source>
        <dbReference type="EMBL" id="GMH25133.1"/>
    </source>
</evidence>
<feature type="transmembrane region" description="Helical" evidence="1">
    <location>
        <begin position="6"/>
        <end position="28"/>
    </location>
</feature>
<proteinExistence type="predicted"/>
<keyword evidence="3" id="KW-1185">Reference proteome</keyword>
<comment type="caution">
    <text evidence="2">The sequence shown here is derived from an EMBL/GenBank/DDBJ whole genome shotgun (WGS) entry which is preliminary data.</text>
</comment>
<keyword evidence="1" id="KW-0472">Membrane</keyword>
<sequence>MPIDVTALVFFPGVQILVVPEANILFYFRISDSQMSSLSPQQNAIRHIDYFGNRLFALPLLNSIAANNVGHLHTCPPQDRLQFR</sequence>
<accession>A0AAD3T9L8</accession>
<evidence type="ECO:0000313" key="3">
    <source>
        <dbReference type="Proteomes" id="UP001279734"/>
    </source>
</evidence>
<keyword evidence="1" id="KW-0812">Transmembrane</keyword>
<evidence type="ECO:0000256" key="1">
    <source>
        <dbReference type="SAM" id="Phobius"/>
    </source>
</evidence>
<protein>
    <submittedName>
        <fullName evidence="2">Uncharacterized protein</fullName>
    </submittedName>
</protein>
<keyword evidence="1" id="KW-1133">Transmembrane helix</keyword>
<name>A0AAD3T9L8_NEPGR</name>